<keyword evidence="1" id="KW-0812">Transmembrane</keyword>
<gene>
    <name evidence="4" type="ORF">C7B46_05840</name>
</gene>
<feature type="domain" description="Putative Flp pilus-assembly TadG-like N-terminal" evidence="2">
    <location>
        <begin position="22"/>
        <end position="68"/>
    </location>
</feature>
<proteinExistence type="predicted"/>
<accession>A0A2T2XIX8</accession>
<sequence length="525" mass="52033">MRGKTMGKLLKQAQNLIQNHSGQSLILVVIFLPVMLGMAAAGVTVGTVYFAKTTLQNAVDAAALAGAKAAEAGNSPATQSFLVGQNDPNVQGQTVVVRTDPNIQDAVEATATEYVPGGFAGILGFKHFTVTATGIAAYGPGQGFGYAIFQGSTNTTLAFDGGLHVKGSIHANQNITLSGGSHVTGNINASGTVSPVNSATNGSRYSTPTQHAPVIPMPSWPLPPSAPEPSIPTFSGTVINGNFDPSWSSNGVQGNYIVHGNVNIGGGMNVNGSIEAYGNITIGGGDKINGNIVDYGGVVNLSGGPISGSVVAIDGSSPTGNTIISLGGGEPVGGNVIATGGNVTLGGDDPVTGSVWVSNGSIDLHGSDSVGGSVTAIESSTEADTLDNSPGYVIKVHGGDPVTGNITANNGDISLAGGQQVGGYVVTANGNVSIGGGSDSSTAEPTSNPIAILAEGSSPNGNITVQGGANITGIVYAPDGTVSVGGGSNVVGALIGEYVNWAGNLVTYNTQALSKAPLVGVRLIQ</sequence>
<evidence type="ECO:0000256" key="1">
    <source>
        <dbReference type="SAM" id="Phobius"/>
    </source>
</evidence>
<organism evidence="4 5">
    <name type="scientific">Sulfobacillus benefaciens</name>
    <dbReference type="NCBI Taxonomy" id="453960"/>
    <lineage>
        <taxon>Bacteria</taxon>
        <taxon>Bacillati</taxon>
        <taxon>Bacillota</taxon>
        <taxon>Clostridia</taxon>
        <taxon>Eubacteriales</taxon>
        <taxon>Clostridiales Family XVII. Incertae Sedis</taxon>
        <taxon>Sulfobacillus</taxon>
    </lineage>
</organism>
<protein>
    <submittedName>
        <fullName evidence="4">Uncharacterized protein</fullName>
    </submittedName>
</protein>
<evidence type="ECO:0000313" key="4">
    <source>
        <dbReference type="EMBL" id="PSR34436.1"/>
    </source>
</evidence>
<name>A0A2T2XIX8_9FIRM</name>
<feature type="transmembrane region" description="Helical" evidence="1">
    <location>
        <begin position="25"/>
        <end position="51"/>
    </location>
</feature>
<dbReference type="Pfam" id="PF13400">
    <property type="entry name" value="Tad"/>
    <property type="match status" value="1"/>
</dbReference>
<evidence type="ECO:0000259" key="2">
    <source>
        <dbReference type="Pfam" id="PF13400"/>
    </source>
</evidence>
<evidence type="ECO:0000259" key="3">
    <source>
        <dbReference type="Pfam" id="PF23981"/>
    </source>
</evidence>
<keyword evidence="1" id="KW-1133">Transmembrane helix</keyword>
<dbReference type="InterPro" id="IPR055729">
    <property type="entry name" value="DUF7305"/>
</dbReference>
<dbReference type="EMBL" id="PXYW01000009">
    <property type="protein sequence ID" value="PSR34436.1"/>
    <property type="molecule type" value="Genomic_DNA"/>
</dbReference>
<comment type="caution">
    <text evidence="4">The sequence shown here is derived from an EMBL/GenBank/DDBJ whole genome shotgun (WGS) entry which is preliminary data.</text>
</comment>
<reference evidence="4 5" key="1">
    <citation type="journal article" date="2014" name="BMC Genomics">
        <title>Comparison of environmental and isolate Sulfobacillus genomes reveals diverse carbon, sulfur, nitrogen, and hydrogen metabolisms.</title>
        <authorList>
            <person name="Justice N.B."/>
            <person name="Norman A."/>
            <person name="Brown C.T."/>
            <person name="Singh A."/>
            <person name="Thomas B.C."/>
            <person name="Banfield J.F."/>
        </authorList>
    </citation>
    <scope>NUCLEOTIDE SEQUENCE [LARGE SCALE GENOMIC DNA]</scope>
    <source>
        <strain evidence="4">AMDSBA4</strain>
    </source>
</reference>
<feature type="domain" description="DUF7305" evidence="3">
    <location>
        <begin position="402"/>
        <end position="507"/>
    </location>
</feature>
<evidence type="ECO:0000313" key="5">
    <source>
        <dbReference type="Proteomes" id="UP000242972"/>
    </source>
</evidence>
<dbReference type="InterPro" id="IPR028087">
    <property type="entry name" value="Tad_N"/>
</dbReference>
<dbReference type="Proteomes" id="UP000242972">
    <property type="component" value="Unassembled WGS sequence"/>
</dbReference>
<keyword evidence="1" id="KW-0472">Membrane</keyword>
<dbReference type="Pfam" id="PF23981">
    <property type="entry name" value="DUF7305"/>
    <property type="match status" value="1"/>
</dbReference>
<dbReference type="AlphaFoldDB" id="A0A2T2XIX8"/>